<feature type="domain" description="HTTM-like" evidence="6">
    <location>
        <begin position="14"/>
        <end position="296"/>
    </location>
</feature>
<dbReference type="HOGENOM" id="CLU_063685_0_0_7"/>
<evidence type="ECO:0000256" key="2">
    <source>
        <dbReference type="ARBA" id="ARBA00022692"/>
    </source>
</evidence>
<feature type="transmembrane region" description="Helical" evidence="5">
    <location>
        <begin position="21"/>
        <end position="43"/>
    </location>
</feature>
<proteinExistence type="predicted"/>
<dbReference type="InterPro" id="IPR023894">
    <property type="entry name" value="Sporulation_SdpB"/>
</dbReference>
<dbReference type="FunCoup" id="H8MPY0">
    <property type="interactions" value="1"/>
</dbReference>
<comment type="subcellular location">
    <subcellularLocation>
        <location evidence="1">Endomembrane system</location>
        <topology evidence="1">Multi-pass membrane protein</topology>
    </subcellularLocation>
</comment>
<evidence type="ECO:0000256" key="1">
    <source>
        <dbReference type="ARBA" id="ARBA00004127"/>
    </source>
</evidence>
<keyword evidence="4 5" id="KW-0472">Membrane</keyword>
<evidence type="ECO:0000256" key="5">
    <source>
        <dbReference type="SAM" id="Phobius"/>
    </source>
</evidence>
<dbReference type="NCBIfam" id="TIGR04033">
    <property type="entry name" value="export_SdpB"/>
    <property type="match status" value="1"/>
</dbReference>
<dbReference type="PANTHER" id="PTHR39535">
    <property type="entry name" value="SPORULATION-DELAYING PROTEIN SDPB"/>
    <property type="match status" value="1"/>
</dbReference>
<keyword evidence="2 5" id="KW-0812">Transmembrane</keyword>
<dbReference type="InterPro" id="IPR011020">
    <property type="entry name" value="HTTM-like"/>
</dbReference>
<dbReference type="PANTHER" id="PTHR39535:SF2">
    <property type="entry name" value="HTTM DOMAIN-CONTAINING PROTEIN"/>
    <property type="match status" value="1"/>
</dbReference>
<dbReference type="KEGG" id="ccx:COCOR_05013"/>
<evidence type="ECO:0000256" key="4">
    <source>
        <dbReference type="ARBA" id="ARBA00023136"/>
    </source>
</evidence>
<dbReference type="InParanoid" id="H8MPY0"/>
<dbReference type="GO" id="GO:0012505">
    <property type="term" value="C:endomembrane system"/>
    <property type="evidence" value="ECO:0007669"/>
    <property type="project" value="UniProtKB-SubCell"/>
</dbReference>
<dbReference type="eggNOG" id="ENOG502ZGQB">
    <property type="taxonomic scope" value="Bacteria"/>
</dbReference>
<keyword evidence="3 5" id="KW-1133">Transmembrane helix</keyword>
<dbReference type="EMBL" id="CP003389">
    <property type="protein sequence ID" value="AFE06145.1"/>
    <property type="molecule type" value="Genomic_DNA"/>
</dbReference>
<organism evidence="7 8">
    <name type="scientific">Corallococcus coralloides (strain ATCC 25202 / DSM 2259 / NBRC 100086 / M2)</name>
    <name type="common">Myxococcus coralloides</name>
    <dbReference type="NCBI Taxonomy" id="1144275"/>
    <lineage>
        <taxon>Bacteria</taxon>
        <taxon>Pseudomonadati</taxon>
        <taxon>Myxococcota</taxon>
        <taxon>Myxococcia</taxon>
        <taxon>Myxococcales</taxon>
        <taxon>Cystobacterineae</taxon>
        <taxon>Myxococcaceae</taxon>
        <taxon>Corallococcus</taxon>
    </lineage>
</organism>
<dbReference type="Proteomes" id="UP000007587">
    <property type="component" value="Chromosome"/>
</dbReference>
<dbReference type="RefSeq" id="WP_014397806.1">
    <property type="nucleotide sequence ID" value="NC_017030.1"/>
</dbReference>
<feature type="transmembrane region" description="Helical" evidence="5">
    <location>
        <begin position="167"/>
        <end position="187"/>
    </location>
</feature>
<reference evidence="7 8" key="1">
    <citation type="journal article" date="2012" name="J. Bacteriol.">
        <title>Complete Genome Sequence of the Fruiting Myxobacterium Corallococcus coralloides DSM 2259.</title>
        <authorList>
            <person name="Huntley S."/>
            <person name="Zhang Y."/>
            <person name="Treuner-Lange A."/>
            <person name="Kneip S."/>
            <person name="Sensen C.W."/>
            <person name="Sogaard-Andersen L."/>
        </authorList>
    </citation>
    <scope>NUCLEOTIDE SEQUENCE [LARGE SCALE GENOMIC DNA]</scope>
    <source>
        <strain evidence="8">ATCC 25202 / DSM 2259 / NBRC 100086 / M2</strain>
    </source>
</reference>
<feature type="transmembrane region" description="Helical" evidence="5">
    <location>
        <begin position="259"/>
        <end position="292"/>
    </location>
</feature>
<keyword evidence="8" id="KW-1185">Reference proteome</keyword>
<reference evidence="8" key="2">
    <citation type="submission" date="2012-03" db="EMBL/GenBank/DDBJ databases">
        <title>Genome sequence of the fruiting myxobacterium Corallococcus coralloides DSM 2259.</title>
        <authorList>
            <person name="Huntley S."/>
            <person name="Zhang Y."/>
            <person name="Treuner-Lange A."/>
            <person name="Sensen C.W."/>
            <person name="Sogaard-Andersen L."/>
        </authorList>
    </citation>
    <scope>NUCLEOTIDE SEQUENCE [LARGE SCALE GENOMIC DNA]</scope>
    <source>
        <strain evidence="8">ATCC 25202 / DSM 2259 / NBRC 100086 / M2</strain>
    </source>
</reference>
<evidence type="ECO:0000256" key="3">
    <source>
        <dbReference type="ARBA" id="ARBA00022989"/>
    </source>
</evidence>
<protein>
    <recommendedName>
        <fullName evidence="6">HTTM-like domain-containing protein</fullName>
    </recommendedName>
</protein>
<feature type="transmembrane region" description="Helical" evidence="5">
    <location>
        <begin position="63"/>
        <end position="89"/>
    </location>
</feature>
<dbReference type="SMART" id="SM00752">
    <property type="entry name" value="HTTM"/>
    <property type="match status" value="1"/>
</dbReference>
<evidence type="ECO:0000313" key="7">
    <source>
        <dbReference type="EMBL" id="AFE06145.1"/>
    </source>
</evidence>
<dbReference type="InterPro" id="IPR052964">
    <property type="entry name" value="Sporulation_signal_mat"/>
</dbReference>
<evidence type="ECO:0000259" key="6">
    <source>
        <dbReference type="SMART" id="SM00752"/>
    </source>
</evidence>
<gene>
    <name evidence="7" type="ordered locus">COCOR_05013</name>
</gene>
<dbReference type="Pfam" id="PF05090">
    <property type="entry name" value="HTTM"/>
    <property type="match status" value="1"/>
</dbReference>
<dbReference type="InterPro" id="IPR053934">
    <property type="entry name" value="HTTM_dom"/>
</dbReference>
<name>H8MPY0_CORCM</name>
<accession>H8MPY0</accession>
<sequence length="321" mass="35025">MLTRLGIWVRSSLEQPLHSNVVGLARSCIALGMLGTLLFTSPADLFLVAADVPNASHCGGPARMGLFCFAGVAYLEVARWIAIIVLALVASGWRPRVTGVLHWYVAMSFFTASKVVDGGDQAATVLSFLLIPVTLTDSRRWHWDPPPLNEQGLSTPGGTLASLSARFVALTCLWAIRLQVAGIYFHAGVSKMKVAEWRDGTAVYYWFTDPWFGFAEPVRTLVMPLLTDGMVITLMTWGSLLLEMMLFAGILATRRARSVLLVLGISFHAAIALVHGLLGFALVMFGALILFLRPVDVPFALPRLALKWPSVPGFTRRSSLQ</sequence>
<feature type="transmembrane region" description="Helical" evidence="5">
    <location>
        <begin position="230"/>
        <end position="252"/>
    </location>
</feature>
<dbReference type="AlphaFoldDB" id="H8MPY0"/>
<dbReference type="STRING" id="1144275.COCOR_05013"/>
<evidence type="ECO:0000313" key="8">
    <source>
        <dbReference type="Proteomes" id="UP000007587"/>
    </source>
</evidence>